<organism evidence="1 2">
    <name type="scientific">Alienimonas californiensis</name>
    <dbReference type="NCBI Taxonomy" id="2527989"/>
    <lineage>
        <taxon>Bacteria</taxon>
        <taxon>Pseudomonadati</taxon>
        <taxon>Planctomycetota</taxon>
        <taxon>Planctomycetia</taxon>
        <taxon>Planctomycetales</taxon>
        <taxon>Planctomycetaceae</taxon>
        <taxon>Alienimonas</taxon>
    </lineage>
</organism>
<dbReference type="RefSeq" id="WP_207621993.1">
    <property type="nucleotide sequence ID" value="NZ_CP036265.1"/>
</dbReference>
<sequence length="301" mass="33094">MFGIGRPQPVDEYEARGEVERVYHEIRQSLRVRGVNLLFRTWAGYEGFLPVAWDALRPNLETRAFEDAADAVRTAAVRAATPLGPLGARGACGLGESQGWQLSRSLALYHYVNPKLLVLVSAARLALAGERVGGAAAGDPPERIERGEPAAMLPMEMVDEEPDDERLQELFADLKATLDLPSVNSDYRTLALWPDYLAAAWERLKPIVARPEYAAAADELRATSRRLAADLPLPVPLSAEGVREAGADPDALLEKTETFERLLPGLILNVALFSQDWRSPEELRVSPYPAAPRPPQSRSPR</sequence>
<name>A0A517PBD0_9PLAN</name>
<dbReference type="EC" id="3.8.1.10" evidence="1"/>
<keyword evidence="1" id="KW-0378">Hydrolase</keyword>
<keyword evidence="2" id="KW-1185">Reference proteome</keyword>
<dbReference type="EMBL" id="CP036265">
    <property type="protein sequence ID" value="QDT16661.1"/>
    <property type="molecule type" value="Genomic_DNA"/>
</dbReference>
<dbReference type="GO" id="GO:0033976">
    <property type="term" value="F:2-haloacid dehalogenase (configuration-inverting) activity"/>
    <property type="evidence" value="ECO:0007669"/>
    <property type="project" value="UniProtKB-EC"/>
</dbReference>
<dbReference type="Pfam" id="PF10778">
    <property type="entry name" value="DehI"/>
    <property type="match status" value="1"/>
</dbReference>
<dbReference type="InterPro" id="IPR029032">
    <property type="entry name" value="AhpD-like"/>
</dbReference>
<dbReference type="Gene3D" id="1.20.1290.10">
    <property type="entry name" value="AhpD-like"/>
    <property type="match status" value="1"/>
</dbReference>
<dbReference type="AlphaFoldDB" id="A0A517PBD0"/>
<dbReference type="Proteomes" id="UP000318741">
    <property type="component" value="Chromosome"/>
</dbReference>
<reference evidence="1 2" key="1">
    <citation type="submission" date="2019-02" db="EMBL/GenBank/DDBJ databases">
        <title>Deep-cultivation of Planctomycetes and their phenomic and genomic characterization uncovers novel biology.</title>
        <authorList>
            <person name="Wiegand S."/>
            <person name="Jogler M."/>
            <person name="Boedeker C."/>
            <person name="Pinto D."/>
            <person name="Vollmers J."/>
            <person name="Rivas-Marin E."/>
            <person name="Kohn T."/>
            <person name="Peeters S.H."/>
            <person name="Heuer A."/>
            <person name="Rast P."/>
            <person name="Oberbeckmann S."/>
            <person name="Bunk B."/>
            <person name="Jeske O."/>
            <person name="Meyerdierks A."/>
            <person name="Storesund J.E."/>
            <person name="Kallscheuer N."/>
            <person name="Luecker S."/>
            <person name="Lage O.M."/>
            <person name="Pohl T."/>
            <person name="Merkel B.J."/>
            <person name="Hornburger P."/>
            <person name="Mueller R.-W."/>
            <person name="Bruemmer F."/>
            <person name="Labrenz M."/>
            <person name="Spormann A.M."/>
            <person name="Op den Camp H."/>
            <person name="Overmann J."/>
            <person name="Amann R."/>
            <person name="Jetten M.S.M."/>
            <person name="Mascher T."/>
            <person name="Medema M.H."/>
            <person name="Devos D.P."/>
            <person name="Kaster A.-K."/>
            <person name="Ovreas L."/>
            <person name="Rohde M."/>
            <person name="Galperin M.Y."/>
            <person name="Jogler C."/>
        </authorList>
    </citation>
    <scope>NUCLEOTIDE SEQUENCE [LARGE SCALE GENOMIC DNA]</scope>
    <source>
        <strain evidence="1 2">CA12</strain>
    </source>
</reference>
<evidence type="ECO:0000313" key="2">
    <source>
        <dbReference type="Proteomes" id="UP000318741"/>
    </source>
</evidence>
<dbReference type="InterPro" id="IPR019714">
    <property type="entry name" value="2-haloacid_dehalogenase_DehI"/>
</dbReference>
<dbReference type="KEGG" id="acaf:CA12_27670"/>
<accession>A0A517PBD0</accession>
<gene>
    <name evidence="1" type="ORF">CA12_27670</name>
</gene>
<protein>
    <submittedName>
        <fullName evidence="1">2-haloacid dehalogenase, configuration-inverting</fullName>
        <ecNumber evidence="1">3.8.1.10</ecNumber>
    </submittedName>
</protein>
<evidence type="ECO:0000313" key="1">
    <source>
        <dbReference type="EMBL" id="QDT16661.1"/>
    </source>
</evidence>
<proteinExistence type="predicted"/>